<dbReference type="InterPro" id="IPR050416">
    <property type="entry name" value="FAD-linked_Oxidoreductase"/>
</dbReference>
<dbReference type="Pfam" id="PF08031">
    <property type="entry name" value="BBE"/>
    <property type="match status" value="1"/>
</dbReference>
<organism evidence="7 8">
    <name type="scientific">Mycetocola tolaasinivorans</name>
    <dbReference type="NCBI Taxonomy" id="76635"/>
    <lineage>
        <taxon>Bacteria</taxon>
        <taxon>Bacillati</taxon>
        <taxon>Actinomycetota</taxon>
        <taxon>Actinomycetes</taxon>
        <taxon>Micrococcales</taxon>
        <taxon>Microbacteriaceae</taxon>
        <taxon>Mycetocola</taxon>
    </lineage>
</organism>
<comment type="cofactor">
    <cofactor evidence="1">
        <name>FAD</name>
        <dbReference type="ChEBI" id="CHEBI:57692"/>
    </cofactor>
</comment>
<dbReference type="PANTHER" id="PTHR42973">
    <property type="entry name" value="BINDING OXIDOREDUCTASE, PUTATIVE (AFU_ORTHOLOGUE AFUA_1G17690)-RELATED"/>
    <property type="match status" value="1"/>
</dbReference>
<proteinExistence type="inferred from homology"/>
<keyword evidence="4" id="KW-0274">FAD</keyword>
<dbReference type="InterPro" id="IPR016169">
    <property type="entry name" value="FAD-bd_PCMH_sub2"/>
</dbReference>
<dbReference type="InterPro" id="IPR006094">
    <property type="entry name" value="Oxid_FAD_bind_N"/>
</dbReference>
<evidence type="ECO:0000259" key="6">
    <source>
        <dbReference type="PROSITE" id="PS51387"/>
    </source>
</evidence>
<feature type="domain" description="FAD-binding PCMH-type" evidence="6">
    <location>
        <begin position="82"/>
        <end position="263"/>
    </location>
</feature>
<evidence type="ECO:0000313" key="7">
    <source>
        <dbReference type="EMBL" id="RLP76774.1"/>
    </source>
</evidence>
<accession>A0A3L7A9L3</accession>
<dbReference type="PROSITE" id="PS51387">
    <property type="entry name" value="FAD_PCMH"/>
    <property type="match status" value="1"/>
</dbReference>
<name>A0A3L7A9L3_9MICO</name>
<dbReference type="Proteomes" id="UP000272503">
    <property type="component" value="Unassembled WGS sequence"/>
</dbReference>
<reference evidence="7 8" key="1">
    <citation type="submission" date="2018-10" db="EMBL/GenBank/DDBJ databases">
        <authorList>
            <person name="Li J."/>
        </authorList>
    </citation>
    <scope>NUCLEOTIDE SEQUENCE [LARGE SCALE GENOMIC DNA]</scope>
    <source>
        <strain evidence="7 8">IF 016277</strain>
    </source>
</reference>
<evidence type="ECO:0000256" key="2">
    <source>
        <dbReference type="ARBA" id="ARBA00005466"/>
    </source>
</evidence>
<dbReference type="Gene3D" id="3.30.465.10">
    <property type="match status" value="1"/>
</dbReference>
<dbReference type="InterPro" id="IPR012951">
    <property type="entry name" value="BBE"/>
</dbReference>
<dbReference type="OrthoDB" id="9775082at2"/>
<gene>
    <name evidence="7" type="ORF">D9V32_03790</name>
</gene>
<evidence type="ECO:0000256" key="5">
    <source>
        <dbReference type="ARBA" id="ARBA00023002"/>
    </source>
</evidence>
<dbReference type="GO" id="GO:0016491">
    <property type="term" value="F:oxidoreductase activity"/>
    <property type="evidence" value="ECO:0007669"/>
    <property type="project" value="UniProtKB-KW"/>
</dbReference>
<keyword evidence="8" id="KW-1185">Reference proteome</keyword>
<dbReference type="GO" id="GO:0071949">
    <property type="term" value="F:FAD binding"/>
    <property type="evidence" value="ECO:0007669"/>
    <property type="project" value="InterPro"/>
</dbReference>
<dbReference type="Gene3D" id="3.40.462.20">
    <property type="match status" value="1"/>
</dbReference>
<dbReference type="SUPFAM" id="SSF56176">
    <property type="entry name" value="FAD-binding/transporter-associated domain-like"/>
    <property type="match status" value="1"/>
</dbReference>
<evidence type="ECO:0000256" key="4">
    <source>
        <dbReference type="ARBA" id="ARBA00022827"/>
    </source>
</evidence>
<evidence type="ECO:0000313" key="8">
    <source>
        <dbReference type="Proteomes" id="UP000272503"/>
    </source>
</evidence>
<dbReference type="PROSITE" id="PS51318">
    <property type="entry name" value="TAT"/>
    <property type="match status" value="1"/>
</dbReference>
<keyword evidence="3" id="KW-0285">Flavoprotein</keyword>
<keyword evidence="5" id="KW-0560">Oxidoreductase</keyword>
<dbReference type="AlphaFoldDB" id="A0A3L7A9L3"/>
<evidence type="ECO:0000256" key="1">
    <source>
        <dbReference type="ARBA" id="ARBA00001974"/>
    </source>
</evidence>
<dbReference type="InterPro" id="IPR006311">
    <property type="entry name" value="TAT_signal"/>
</dbReference>
<comment type="similarity">
    <text evidence="2">Belongs to the oxygen-dependent FAD-linked oxidoreductase family.</text>
</comment>
<dbReference type="Pfam" id="PF01565">
    <property type="entry name" value="FAD_binding_4"/>
    <property type="match status" value="1"/>
</dbReference>
<evidence type="ECO:0000256" key="3">
    <source>
        <dbReference type="ARBA" id="ARBA00022630"/>
    </source>
</evidence>
<comment type="caution">
    <text evidence="7">The sequence shown here is derived from an EMBL/GenBank/DDBJ whole genome shotgun (WGS) entry which is preliminary data.</text>
</comment>
<dbReference type="EMBL" id="RCUX01000003">
    <property type="protein sequence ID" value="RLP76774.1"/>
    <property type="molecule type" value="Genomic_DNA"/>
</dbReference>
<protein>
    <submittedName>
        <fullName evidence="7">FAD-binding oxidoreductase</fullName>
    </submittedName>
</protein>
<dbReference type="PANTHER" id="PTHR42973:SF39">
    <property type="entry name" value="FAD-BINDING PCMH-TYPE DOMAIN-CONTAINING PROTEIN"/>
    <property type="match status" value="1"/>
</dbReference>
<sequence length="572" mass="62571">MFPQEDAVHENSAEDAPQNALGRRSFLLASVGAAAAGALAVGATAQPAAATPPIVQGIRSRGVVIRPGDSRYSDLRTGNNVRFTADPEYVRLIASAEDARRAVQTAVDAGKRVSIRSGGHCFVDFVCHPDVEVILDLSTMVGVDYDERMRAFVVEPGARLLHVYEQLAKRWGVTIPGGICYSVGAGGHIVGGGYGLLSRAHGLVVDHLYAIEVVTVDVRGRASLRVATRDSRGALRDLWWAHTGGGGGSFGVVTKYWFRSPDATGSKPENQLVRAPARVLVNALSFPWESMDERAFRRILDNWGAWHEEFGGPGTPETALSSLFNLNHAAHGSIGMFTQIDADAPDATGVLERFIARITDGVNVETRAMTAPSGELPAMPGFHTTRELSWLQATRTVGADNPVITDPNSRGAHKSAYFKKRFTEAQVGVLWRQMRDPGFTNPDTMLVIFSFGGAVNAVKRSATANVQRDSIFKICLQTFWSDAKDDAHHLAWVRETYEAMFAHSGGVPVPDDRVDGCYINYPDSDIADVRHNRSGMHWSELYFQGNYPRLQRAKKTWDPWNFFTHSLAIELP</sequence>
<dbReference type="InterPro" id="IPR016166">
    <property type="entry name" value="FAD-bd_PCMH"/>
</dbReference>
<dbReference type="InterPro" id="IPR036318">
    <property type="entry name" value="FAD-bd_PCMH-like_sf"/>
</dbReference>